<evidence type="ECO:0000313" key="3">
    <source>
        <dbReference type="EMBL" id="GAA4795807.1"/>
    </source>
</evidence>
<sequence length="266" mass="25757">MAALVTAGVAALALSGLTVGSAAAAEPIAQIPDLTGQSSSVALDEGFTGALESLEVTPGTIGGASLENGSVSFPITGGNVTVYEPGTVNPYVQGRIEHNGSGLSLTKGDTRVELTDFVIDPGNPATLSGKVTANGQTVADSAVLFDLDGSTLQPIQTDAAEGTATLTGTTVRLSGSAADALNQAFDTDAVRSGLTVGTATIVVNLPGQGSGQMPGGTGAMPEGGVDTGGGSTAGGLDIALLSGGALALIAAGGVLAARRRAPGARR</sequence>
<organism evidence="3 4">
    <name type="scientific">Actinomycetospora chlora</name>
    <dbReference type="NCBI Taxonomy" id="663608"/>
    <lineage>
        <taxon>Bacteria</taxon>
        <taxon>Bacillati</taxon>
        <taxon>Actinomycetota</taxon>
        <taxon>Actinomycetes</taxon>
        <taxon>Pseudonocardiales</taxon>
        <taxon>Pseudonocardiaceae</taxon>
        <taxon>Actinomycetospora</taxon>
    </lineage>
</organism>
<comment type="caution">
    <text evidence="3">The sequence shown here is derived from an EMBL/GenBank/DDBJ whole genome shotgun (WGS) entry which is preliminary data.</text>
</comment>
<dbReference type="EMBL" id="BAABHO010000028">
    <property type="protein sequence ID" value="GAA4795807.1"/>
    <property type="molecule type" value="Genomic_DNA"/>
</dbReference>
<protein>
    <recommendedName>
        <fullName evidence="5">Htaa domain-containing protein</fullName>
    </recommendedName>
</protein>
<evidence type="ECO:0000313" key="4">
    <source>
        <dbReference type="Proteomes" id="UP001500928"/>
    </source>
</evidence>
<proteinExistence type="predicted"/>
<keyword evidence="4" id="KW-1185">Reference proteome</keyword>
<reference evidence="4" key="1">
    <citation type="journal article" date="2019" name="Int. J. Syst. Evol. Microbiol.">
        <title>The Global Catalogue of Microorganisms (GCM) 10K type strain sequencing project: providing services to taxonomists for standard genome sequencing and annotation.</title>
        <authorList>
            <consortium name="The Broad Institute Genomics Platform"/>
            <consortium name="The Broad Institute Genome Sequencing Center for Infectious Disease"/>
            <person name="Wu L."/>
            <person name="Ma J."/>
        </authorList>
    </citation>
    <scope>NUCLEOTIDE SEQUENCE [LARGE SCALE GENOMIC DNA]</scope>
    <source>
        <strain evidence="4">JCM 17979</strain>
    </source>
</reference>
<keyword evidence="1" id="KW-0472">Membrane</keyword>
<feature type="signal peptide" evidence="2">
    <location>
        <begin position="1"/>
        <end position="24"/>
    </location>
</feature>
<gene>
    <name evidence="3" type="ORF">GCM10023200_34830</name>
</gene>
<name>A0ABP9BL61_9PSEU</name>
<evidence type="ECO:0008006" key="5">
    <source>
        <dbReference type="Google" id="ProtNLM"/>
    </source>
</evidence>
<evidence type="ECO:0000256" key="2">
    <source>
        <dbReference type="SAM" id="SignalP"/>
    </source>
</evidence>
<keyword evidence="1" id="KW-0812">Transmembrane</keyword>
<dbReference type="Proteomes" id="UP001500928">
    <property type="component" value="Unassembled WGS sequence"/>
</dbReference>
<accession>A0ABP9BL61</accession>
<keyword evidence="2" id="KW-0732">Signal</keyword>
<evidence type="ECO:0000256" key="1">
    <source>
        <dbReference type="SAM" id="Phobius"/>
    </source>
</evidence>
<keyword evidence="1" id="KW-1133">Transmembrane helix</keyword>
<feature type="transmembrane region" description="Helical" evidence="1">
    <location>
        <begin position="238"/>
        <end position="257"/>
    </location>
</feature>
<feature type="chain" id="PRO_5046535178" description="Htaa domain-containing protein" evidence="2">
    <location>
        <begin position="25"/>
        <end position="266"/>
    </location>
</feature>